<dbReference type="Pfam" id="PF12867">
    <property type="entry name" value="DinB_2"/>
    <property type="match status" value="1"/>
</dbReference>
<evidence type="ECO:0000313" key="3">
    <source>
        <dbReference type="Proteomes" id="UP000319209"/>
    </source>
</evidence>
<accession>A0A516GV48</accession>
<dbReference type="SUPFAM" id="SSF109854">
    <property type="entry name" value="DinB/YfiT-like putative metalloenzymes"/>
    <property type="match status" value="1"/>
</dbReference>
<evidence type="ECO:0000313" key="2">
    <source>
        <dbReference type="EMBL" id="QDO95376.1"/>
    </source>
</evidence>
<dbReference type="NCBIfam" id="NF009807">
    <property type="entry name" value="PRK13291.1"/>
    <property type="match status" value="1"/>
</dbReference>
<organism evidence="2 3">
    <name type="scientific">Formosa sediminum</name>
    <dbReference type="NCBI Taxonomy" id="2594004"/>
    <lineage>
        <taxon>Bacteria</taxon>
        <taxon>Pseudomonadati</taxon>
        <taxon>Bacteroidota</taxon>
        <taxon>Flavobacteriia</taxon>
        <taxon>Flavobacteriales</taxon>
        <taxon>Flavobacteriaceae</taxon>
        <taxon>Formosa</taxon>
    </lineage>
</organism>
<dbReference type="Gene3D" id="1.20.120.450">
    <property type="entry name" value="dinb family like domain"/>
    <property type="match status" value="1"/>
</dbReference>
<proteinExistence type="predicted"/>
<dbReference type="Proteomes" id="UP000319209">
    <property type="component" value="Chromosome"/>
</dbReference>
<name>A0A516GV48_9FLAO</name>
<dbReference type="InterPro" id="IPR034660">
    <property type="entry name" value="DinB/YfiT-like"/>
</dbReference>
<reference evidence="2 3" key="1">
    <citation type="submission" date="2019-07" db="EMBL/GenBank/DDBJ databases">
        <title>Genome sequencing for Formosa sp. PS13.</title>
        <authorList>
            <person name="Park S.-J."/>
        </authorList>
    </citation>
    <scope>NUCLEOTIDE SEQUENCE [LARGE SCALE GENOMIC DNA]</scope>
    <source>
        <strain evidence="2 3">PS13</strain>
    </source>
</reference>
<gene>
    <name evidence="2" type="ORF">FNB79_15825</name>
</gene>
<keyword evidence="3" id="KW-1185">Reference proteome</keyword>
<dbReference type="EMBL" id="CP041637">
    <property type="protein sequence ID" value="QDO95376.1"/>
    <property type="molecule type" value="Genomic_DNA"/>
</dbReference>
<sequence length="181" mass="21187">MENLESQKYPVGHFVCPDVITSKHIENWIGVLDKFPKRLNGIVQPLTDFQLDTEYRPNGWTIRQLVHHIADSHHHSYTRFKWSLTEDNPVIKAYDQNAWSNLEDAIKAPVSMSLMHIEAVHKRMVYLLKSLNEQDLNKSFIHPESNRTITVKENIGNYAWHSSHHYAHIVKALERKGWITL</sequence>
<dbReference type="OrthoDB" id="9796039at2"/>
<dbReference type="InterPro" id="IPR024775">
    <property type="entry name" value="DinB-like"/>
</dbReference>
<dbReference type="AlphaFoldDB" id="A0A516GV48"/>
<evidence type="ECO:0000259" key="1">
    <source>
        <dbReference type="Pfam" id="PF12867"/>
    </source>
</evidence>
<protein>
    <submittedName>
        <fullName evidence="2">Putative metal-dependent hydrolase</fullName>
    </submittedName>
</protein>
<keyword evidence="2" id="KW-0378">Hydrolase</keyword>
<dbReference type="KEGG" id="fop:FNB79_15825"/>
<dbReference type="GO" id="GO:0016787">
    <property type="term" value="F:hydrolase activity"/>
    <property type="evidence" value="ECO:0007669"/>
    <property type="project" value="UniProtKB-KW"/>
</dbReference>
<feature type="domain" description="DinB-like" evidence="1">
    <location>
        <begin position="33"/>
        <end position="169"/>
    </location>
</feature>
<dbReference type="RefSeq" id="WP_143382282.1">
    <property type="nucleotide sequence ID" value="NZ_CP041637.1"/>
</dbReference>